<dbReference type="InterPro" id="IPR014756">
    <property type="entry name" value="Ig_E-set"/>
</dbReference>
<dbReference type="SUPFAM" id="SSF50965">
    <property type="entry name" value="Galactose oxidase, central domain"/>
    <property type="match status" value="1"/>
</dbReference>
<dbReference type="PANTHER" id="PTHR32208:SF21">
    <property type="entry name" value="LOW QUALITY PROTEIN: ALDEHYDE OXIDASE GLOX-LIKE"/>
    <property type="match status" value="1"/>
</dbReference>
<feature type="domain" description="Glyoxal oxidase N-terminal" evidence="2">
    <location>
        <begin position="412"/>
        <end position="536"/>
    </location>
</feature>
<name>A0ABY5ZIR9_9ACTN</name>
<evidence type="ECO:0000256" key="1">
    <source>
        <dbReference type="ARBA" id="ARBA00022729"/>
    </source>
</evidence>
<dbReference type="InterPro" id="IPR013783">
    <property type="entry name" value="Ig-like_fold"/>
</dbReference>
<evidence type="ECO:0000313" key="5">
    <source>
        <dbReference type="EMBL" id="UWZ40154.1"/>
    </source>
</evidence>
<feature type="domain" description="Galactose oxidase-like Early set" evidence="3">
    <location>
        <begin position="543"/>
        <end position="636"/>
    </location>
</feature>
<sequence length="637" mass="69093">MLPIVAAAVLGGANLPPLWSAVTQWQHERLINSVEYKELHGFWQIVELPKGQRVNAIHAALLPSGKILLIAGSGNDRAQFDAGTFKTLVFDPVSGVTKFVPTPTDLFCAGHTFLPDGKLLVAGGTLRYELLDPAVKRAGGTMTVKNESPDGDRSFPKGTTFIATDGKRYIANDDFVVPAATKTEIKNRNGGHTSVTVTAGQTAVWVDAAEDGTDYVRTGHAQYHLDGLTGADAQNIYGIANKIDLEKQDYQGRKETYEFNPFTEQYERVADMHEKRWYPTLTGLPDGSVLAVSGLDGSGEVVDGTQNEVYDPKTKQWTVRRDLDRYFPTYPALFQTDRAGVLFYSGSNAGYGPADKGRDPGFWNLADNSFEAVPGLRDADLLETSMSAWAGPVQDQTVMVVGGGGVGESSKSSRRIDLIKLNEASPRFQRGPDLPEGTRYPNLVQLPDDTVLITNGSSNYRGRNGSDNHTARIYHPDSNTLTVAADPLVGRNYHSAAVLLPDGRVLTVGSDPLFRDKKNTISGTFEQRLEIYTPPYLFRGSGPVIGEGPTTVRYGQPATFTTLMPDSVRSARLIRPSAATHMLNTDQRSVALDIEPGAGSVTVTVPSSPALMPPGPYMLFFLDKNGVPSQARWVQVG</sequence>
<dbReference type="PANTHER" id="PTHR32208">
    <property type="entry name" value="SECRETED PROTEIN-RELATED"/>
    <property type="match status" value="1"/>
</dbReference>
<dbReference type="EMBL" id="CP073721">
    <property type="protein sequence ID" value="UWZ40154.1"/>
    <property type="molecule type" value="Genomic_DNA"/>
</dbReference>
<dbReference type="Pfam" id="PF21110">
    <property type="entry name" value="GlxA"/>
    <property type="match status" value="1"/>
</dbReference>
<dbReference type="Pfam" id="PF09118">
    <property type="entry name" value="GO-like_E_set"/>
    <property type="match status" value="1"/>
</dbReference>
<organism evidence="5 6">
    <name type="scientific">Dactylosporangium roseum</name>
    <dbReference type="NCBI Taxonomy" id="47989"/>
    <lineage>
        <taxon>Bacteria</taxon>
        <taxon>Bacillati</taxon>
        <taxon>Actinomycetota</taxon>
        <taxon>Actinomycetes</taxon>
        <taxon>Micromonosporales</taxon>
        <taxon>Micromonosporaceae</taxon>
        <taxon>Dactylosporangium</taxon>
    </lineage>
</organism>
<proteinExistence type="predicted"/>
<evidence type="ECO:0000259" key="3">
    <source>
        <dbReference type="Pfam" id="PF09118"/>
    </source>
</evidence>
<evidence type="ECO:0000259" key="2">
    <source>
        <dbReference type="Pfam" id="PF07250"/>
    </source>
</evidence>
<dbReference type="InterPro" id="IPR009880">
    <property type="entry name" value="Glyoxal_oxidase_N"/>
</dbReference>
<reference evidence="5" key="1">
    <citation type="submission" date="2021-04" db="EMBL/GenBank/DDBJ databases">
        <title>Biosynthetic gene clusters of Dactylosporangioum roseum.</title>
        <authorList>
            <person name="Hartkoorn R.C."/>
            <person name="Beaudoing E."/>
            <person name="Hot D."/>
            <person name="Moureu S."/>
        </authorList>
    </citation>
    <scope>NUCLEOTIDE SEQUENCE</scope>
    <source>
        <strain evidence="5">NRRL B-16295</strain>
    </source>
</reference>
<dbReference type="Pfam" id="PF07250">
    <property type="entry name" value="Glyoxal_oxid_N"/>
    <property type="match status" value="1"/>
</dbReference>
<evidence type="ECO:0000313" key="6">
    <source>
        <dbReference type="Proteomes" id="UP001058271"/>
    </source>
</evidence>
<accession>A0ABY5ZIR9</accession>
<feature type="domain" description="GlxA-like beta barrel" evidence="4">
    <location>
        <begin position="137"/>
        <end position="243"/>
    </location>
</feature>
<dbReference type="InterPro" id="IPR011043">
    <property type="entry name" value="Gal_Oxase/kelch_b-propeller"/>
</dbReference>
<protein>
    <submittedName>
        <fullName evidence="5">DUF1929 domain-containing protein</fullName>
    </submittedName>
</protein>
<gene>
    <name evidence="5" type="ORF">Drose_02035</name>
</gene>
<keyword evidence="1" id="KW-0732">Signal</keyword>
<dbReference type="Gene3D" id="2.130.10.80">
    <property type="entry name" value="Galactose oxidase/kelch, beta-propeller"/>
    <property type="match status" value="1"/>
</dbReference>
<keyword evidence="6" id="KW-1185">Reference proteome</keyword>
<dbReference type="InterPro" id="IPR037293">
    <property type="entry name" value="Gal_Oxidase_central_sf"/>
</dbReference>
<dbReference type="SUPFAM" id="SSF81296">
    <property type="entry name" value="E set domains"/>
    <property type="match status" value="1"/>
</dbReference>
<evidence type="ECO:0000259" key="4">
    <source>
        <dbReference type="Pfam" id="PF21110"/>
    </source>
</evidence>
<dbReference type="CDD" id="cd02851">
    <property type="entry name" value="E_set_GO_C"/>
    <property type="match status" value="1"/>
</dbReference>
<dbReference type="InterPro" id="IPR049305">
    <property type="entry name" value="GlxA-like_b-barrel"/>
</dbReference>
<dbReference type="InterPro" id="IPR015202">
    <property type="entry name" value="GO-like_E_set"/>
</dbReference>
<dbReference type="Gene3D" id="2.60.40.10">
    <property type="entry name" value="Immunoglobulins"/>
    <property type="match status" value="1"/>
</dbReference>
<dbReference type="Proteomes" id="UP001058271">
    <property type="component" value="Chromosome"/>
</dbReference>